<evidence type="ECO:0000313" key="2">
    <source>
        <dbReference type="EMBL" id="AFQ50714.1"/>
    </source>
</evidence>
<dbReference type="Proteomes" id="UP000032866">
    <property type="component" value="Chromosome 2"/>
</dbReference>
<reference evidence="2 3" key="1">
    <citation type="journal article" date="2012" name="J. Bacteriol.">
        <title>Complete Genome Sequence of Burkholderia sp. Strain GG4, a Betaproteobacterium That Reduces 3-Oxo-N-Acylhomoserine Lactones and Produces Different N-Acylhomoserine Lactones.</title>
        <authorList>
            <person name="Hong K.W."/>
            <person name="Koh C.L."/>
            <person name="Sam C.K."/>
            <person name="Yin W.F."/>
            <person name="Chan K.G."/>
        </authorList>
    </citation>
    <scope>NUCLEOTIDE SEQUENCE [LARGE SCALE GENOMIC DNA]</scope>
    <source>
        <strain evidence="2 3">GG4</strain>
    </source>
</reference>
<organism evidence="2 3">
    <name type="scientific">Burkholderia cepacia GG4</name>
    <dbReference type="NCBI Taxonomy" id="1009846"/>
    <lineage>
        <taxon>Bacteria</taxon>
        <taxon>Pseudomonadati</taxon>
        <taxon>Pseudomonadota</taxon>
        <taxon>Betaproteobacteria</taxon>
        <taxon>Burkholderiales</taxon>
        <taxon>Burkholderiaceae</taxon>
        <taxon>Burkholderia</taxon>
        <taxon>Burkholderia cepacia complex</taxon>
    </lineage>
</organism>
<name>A0A9W3K427_BURCE</name>
<dbReference type="EMBL" id="CP003775">
    <property type="protein sequence ID" value="AFQ50714.1"/>
    <property type="molecule type" value="Genomic_DNA"/>
</dbReference>
<protein>
    <submittedName>
        <fullName evidence="2">Uncharacterized protein</fullName>
    </submittedName>
</protein>
<dbReference type="AlphaFoldDB" id="A0A9W3K427"/>
<evidence type="ECO:0000313" key="3">
    <source>
        <dbReference type="Proteomes" id="UP000032866"/>
    </source>
</evidence>
<evidence type="ECO:0000256" key="1">
    <source>
        <dbReference type="SAM" id="MobiDB-lite"/>
    </source>
</evidence>
<gene>
    <name evidence="2" type="ORF">GEM_4324</name>
</gene>
<dbReference type="KEGG" id="bct:GEM_4324"/>
<feature type="region of interest" description="Disordered" evidence="1">
    <location>
        <begin position="1"/>
        <end position="73"/>
    </location>
</feature>
<accession>A0A9W3K427</accession>
<sequence>MAALKKRGERVAAPSARGPEPDPDGKYAQGGKTDESSVAIRRDLKRSRTARAAVGRTDRRRSNPRRRGQTPASAHIAHFAVTAFNQGHSAPFYVIRRAFRCRTRRPFGARPGKRIRPVMVPPAGGQSRRLARQACVRFSDDCAVLEVECPGFCDQFADTCEPASGFGGTVRDIGRLHDEAHIGGELGITLIIKKLHRVVKCDFVI</sequence>
<proteinExistence type="predicted"/>